<dbReference type="AlphaFoldDB" id="A0A1G5RY57"/>
<accession>A0A1G5RY57</accession>
<sequence length="61" mass="6325">MGGIATFIIAALIIIPGVFLLARAIKREAVDGKCASCSHKDGCASCSSSSIVNFKNVDPKK</sequence>
<proteinExistence type="predicted"/>
<evidence type="ECO:0000313" key="2">
    <source>
        <dbReference type="EMBL" id="SCZ78778.1"/>
    </source>
</evidence>
<dbReference type="EMBL" id="FMWL01000005">
    <property type="protein sequence ID" value="SCZ78778.1"/>
    <property type="molecule type" value="Genomic_DNA"/>
</dbReference>
<evidence type="ECO:0000313" key="3">
    <source>
        <dbReference type="Proteomes" id="UP000199208"/>
    </source>
</evidence>
<keyword evidence="1" id="KW-1133">Transmembrane helix</keyword>
<evidence type="ECO:0008006" key="4">
    <source>
        <dbReference type="Google" id="ProtNLM"/>
    </source>
</evidence>
<reference evidence="2 3" key="1">
    <citation type="submission" date="2016-10" db="EMBL/GenBank/DDBJ databases">
        <authorList>
            <person name="de Groot N.N."/>
        </authorList>
    </citation>
    <scope>NUCLEOTIDE SEQUENCE [LARGE SCALE GENOMIC DNA]</scope>
    <source>
        <strain evidence="2 3">DSM 2784</strain>
    </source>
</reference>
<name>A0A1G5RY57_9FIRM</name>
<dbReference type="RefSeq" id="WP_092590206.1">
    <property type="nucleotide sequence ID" value="NZ_FMWL01000005.1"/>
</dbReference>
<keyword evidence="3" id="KW-1185">Reference proteome</keyword>
<evidence type="ECO:0000256" key="1">
    <source>
        <dbReference type="SAM" id="Phobius"/>
    </source>
</evidence>
<keyword evidence="1" id="KW-0812">Transmembrane</keyword>
<organism evidence="2 3">
    <name type="scientific">Acidaminobacter hydrogenoformans DSM 2784</name>
    <dbReference type="NCBI Taxonomy" id="1120920"/>
    <lineage>
        <taxon>Bacteria</taxon>
        <taxon>Bacillati</taxon>
        <taxon>Bacillota</taxon>
        <taxon>Clostridia</taxon>
        <taxon>Peptostreptococcales</taxon>
        <taxon>Acidaminobacteraceae</taxon>
        <taxon>Acidaminobacter</taxon>
    </lineage>
</organism>
<gene>
    <name evidence="2" type="ORF">SAMN03080599_01430</name>
</gene>
<dbReference type="STRING" id="1120920.SAMN03080599_01430"/>
<dbReference type="Proteomes" id="UP000199208">
    <property type="component" value="Unassembled WGS sequence"/>
</dbReference>
<feature type="transmembrane region" description="Helical" evidence="1">
    <location>
        <begin position="6"/>
        <end position="25"/>
    </location>
</feature>
<protein>
    <recommendedName>
        <fullName evidence="4">Virus attachment protein p12 family protein</fullName>
    </recommendedName>
</protein>
<keyword evidence="1" id="KW-0472">Membrane</keyword>